<dbReference type="NCBIfam" id="TIGR02351">
    <property type="entry name" value="thiH"/>
    <property type="match status" value="1"/>
</dbReference>
<evidence type="ECO:0000256" key="2">
    <source>
        <dbReference type="ARBA" id="ARBA00022485"/>
    </source>
</evidence>
<dbReference type="SFLD" id="SFLDS00029">
    <property type="entry name" value="Radical_SAM"/>
    <property type="match status" value="1"/>
</dbReference>
<dbReference type="AlphaFoldDB" id="A0A4R3IA42"/>
<evidence type="ECO:0000313" key="9">
    <source>
        <dbReference type="Proteomes" id="UP000295793"/>
    </source>
</evidence>
<dbReference type="SMART" id="SM00876">
    <property type="entry name" value="BATS"/>
    <property type="match status" value="1"/>
</dbReference>
<evidence type="ECO:0000256" key="6">
    <source>
        <dbReference type="ARBA" id="ARBA00023014"/>
    </source>
</evidence>
<dbReference type="PANTHER" id="PTHR43583:SF1">
    <property type="entry name" value="2-IMINOACETATE SYNTHASE"/>
    <property type="match status" value="1"/>
</dbReference>
<dbReference type="Proteomes" id="UP000295793">
    <property type="component" value="Unassembled WGS sequence"/>
</dbReference>
<dbReference type="InterPro" id="IPR012726">
    <property type="entry name" value="ThiH"/>
</dbReference>
<keyword evidence="9" id="KW-1185">Reference proteome</keyword>
<evidence type="ECO:0000256" key="5">
    <source>
        <dbReference type="ARBA" id="ARBA00023004"/>
    </source>
</evidence>
<evidence type="ECO:0000313" key="8">
    <source>
        <dbReference type="EMBL" id="TCS43298.1"/>
    </source>
</evidence>
<keyword evidence="2" id="KW-0004">4Fe-4S</keyword>
<dbReference type="GO" id="GO:0005506">
    <property type="term" value="F:iron ion binding"/>
    <property type="evidence" value="ECO:0007669"/>
    <property type="project" value="InterPro"/>
</dbReference>
<evidence type="ECO:0000259" key="7">
    <source>
        <dbReference type="PROSITE" id="PS51918"/>
    </source>
</evidence>
<comment type="caution">
    <text evidence="8">The sequence shown here is derived from an EMBL/GenBank/DDBJ whole genome shotgun (WGS) entry which is preliminary data.</text>
</comment>
<dbReference type="InterPro" id="IPR058240">
    <property type="entry name" value="rSAM_sf"/>
</dbReference>
<sequence length="379" mass="43415">MIQQPSFSHDWSQQRWDSLGQRIDQATPVAVEQTLHKSRLSIDDFAALISPHARHYLEPMAARAQQMTRQRFGHVIQSYAPLYLSNVCSNWCSYCGFSIHNKLRRKTLSRDEIMAEAKALKQRGFDHVLLVTGEAEKTVGIDYIEQAVKILKPLFSQISVEVQPLETDEYRRLRNAGVEGLSLYQETYNPHSYAEHHRKGKKQDMNYRLNAQERAGDADFLKINLGILIGLSDWRQDSLACALHLRHLQKKYWKARFGMSFPRLRPCAGELANPLHINDREFLQLILAWRLFDAELDLSLSTRESPEFRNGISHLGITSMSAESITQPGGYAEGVAEQLEQFEISDERKLDEIKSALAQQGLMLIATDTHHFAEPERKS</sequence>
<dbReference type="GO" id="GO:0051539">
    <property type="term" value="F:4 iron, 4 sulfur cluster binding"/>
    <property type="evidence" value="ECO:0007669"/>
    <property type="project" value="UniProtKB-KW"/>
</dbReference>
<accession>A0A4R3IA42</accession>
<dbReference type="PROSITE" id="PS51918">
    <property type="entry name" value="RADICAL_SAM"/>
    <property type="match status" value="1"/>
</dbReference>
<evidence type="ECO:0000256" key="1">
    <source>
        <dbReference type="ARBA" id="ARBA00001966"/>
    </source>
</evidence>
<dbReference type="CDD" id="cd01335">
    <property type="entry name" value="Radical_SAM"/>
    <property type="match status" value="1"/>
</dbReference>
<dbReference type="RefSeq" id="WP_132700097.1">
    <property type="nucleotide sequence ID" value="NZ_SLZR01000002.1"/>
</dbReference>
<keyword evidence="3" id="KW-0949">S-adenosyl-L-methionine</keyword>
<keyword evidence="6" id="KW-0411">Iron-sulfur</keyword>
<dbReference type="EMBL" id="SLZR01000002">
    <property type="protein sequence ID" value="TCS43298.1"/>
    <property type="molecule type" value="Genomic_DNA"/>
</dbReference>
<dbReference type="GO" id="GO:0003824">
    <property type="term" value="F:catalytic activity"/>
    <property type="evidence" value="ECO:0007669"/>
    <property type="project" value="InterPro"/>
</dbReference>
<dbReference type="SUPFAM" id="SSF102114">
    <property type="entry name" value="Radical SAM enzymes"/>
    <property type="match status" value="1"/>
</dbReference>
<dbReference type="Pfam" id="PF04055">
    <property type="entry name" value="Radical_SAM"/>
    <property type="match status" value="1"/>
</dbReference>
<dbReference type="GO" id="GO:0009228">
    <property type="term" value="P:thiamine biosynthetic process"/>
    <property type="evidence" value="ECO:0007669"/>
    <property type="project" value="InterPro"/>
</dbReference>
<comment type="cofactor">
    <cofactor evidence="1">
        <name>[4Fe-4S] cluster</name>
        <dbReference type="ChEBI" id="CHEBI:49883"/>
    </cofactor>
</comment>
<dbReference type="InterPro" id="IPR007197">
    <property type="entry name" value="rSAM"/>
</dbReference>
<dbReference type="InterPro" id="IPR010722">
    <property type="entry name" value="BATS_dom"/>
</dbReference>
<name>A0A4R3IA42_9GAMM</name>
<dbReference type="Pfam" id="PF06968">
    <property type="entry name" value="BATS"/>
    <property type="match status" value="1"/>
</dbReference>
<dbReference type="SFLD" id="SFLDF00301">
    <property type="entry name" value="2-iminoacetate_synthase_(ThiH)"/>
    <property type="match status" value="1"/>
</dbReference>
<dbReference type="InterPro" id="IPR013785">
    <property type="entry name" value="Aldolase_TIM"/>
</dbReference>
<evidence type="ECO:0000256" key="4">
    <source>
        <dbReference type="ARBA" id="ARBA00022723"/>
    </source>
</evidence>
<gene>
    <name evidence="8" type="ORF">BCF53_102324</name>
</gene>
<evidence type="ECO:0000256" key="3">
    <source>
        <dbReference type="ARBA" id="ARBA00022691"/>
    </source>
</evidence>
<protein>
    <submittedName>
        <fullName evidence="8">2-iminoacetate synthase</fullName>
    </submittedName>
</protein>
<dbReference type="Gene3D" id="3.20.20.70">
    <property type="entry name" value="Aldolase class I"/>
    <property type="match status" value="1"/>
</dbReference>
<dbReference type="OrthoDB" id="9801120at2"/>
<dbReference type="SFLD" id="SFLDG01081">
    <property type="entry name" value="cleavage_of_the_Ca-Cb_bond_in"/>
    <property type="match status" value="1"/>
</dbReference>
<dbReference type="SFLD" id="SFLDG01060">
    <property type="entry name" value="BATS_domain_containing"/>
    <property type="match status" value="1"/>
</dbReference>
<feature type="domain" description="Radical SAM core" evidence="7">
    <location>
        <begin position="74"/>
        <end position="303"/>
    </location>
</feature>
<reference evidence="8 9" key="1">
    <citation type="submission" date="2019-03" db="EMBL/GenBank/DDBJ databases">
        <title>Genomic Encyclopedia of Archaeal and Bacterial Type Strains, Phase II (KMG-II): from individual species to whole genera.</title>
        <authorList>
            <person name="Goeker M."/>
        </authorList>
    </citation>
    <scope>NUCLEOTIDE SEQUENCE [LARGE SCALE GENOMIC DNA]</scope>
    <source>
        <strain evidence="8 9">DSM 15388</strain>
    </source>
</reference>
<keyword evidence="5" id="KW-0408">Iron</keyword>
<keyword evidence="4" id="KW-0479">Metal-binding</keyword>
<dbReference type="InterPro" id="IPR034428">
    <property type="entry name" value="ThiH/NoCL/HydG-like"/>
</dbReference>
<dbReference type="PANTHER" id="PTHR43583">
    <property type="entry name" value="2-IMINOACETATE SYNTHASE"/>
    <property type="match status" value="1"/>
</dbReference>
<organism evidence="8 9">
    <name type="scientific">Reinekea marinisedimentorum</name>
    <dbReference type="NCBI Taxonomy" id="230495"/>
    <lineage>
        <taxon>Bacteria</taxon>
        <taxon>Pseudomonadati</taxon>
        <taxon>Pseudomonadota</taxon>
        <taxon>Gammaproteobacteria</taxon>
        <taxon>Oceanospirillales</taxon>
        <taxon>Saccharospirillaceae</taxon>
        <taxon>Reinekea</taxon>
    </lineage>
</organism>
<proteinExistence type="predicted"/>